<organism evidence="1 2">
    <name type="scientific">Methylocystis rosea</name>
    <dbReference type="NCBI Taxonomy" id="173366"/>
    <lineage>
        <taxon>Bacteria</taxon>
        <taxon>Pseudomonadati</taxon>
        <taxon>Pseudomonadota</taxon>
        <taxon>Alphaproteobacteria</taxon>
        <taxon>Hyphomicrobiales</taxon>
        <taxon>Methylocystaceae</taxon>
        <taxon>Methylocystis</taxon>
    </lineage>
</organism>
<dbReference type="Proteomes" id="UP000273982">
    <property type="component" value="Chromosome"/>
</dbReference>
<dbReference type="KEGG" id="mros:EHO51_08015"/>
<name>A0A3G8M3V6_9HYPH</name>
<gene>
    <name evidence="1" type="ORF">EHO51_08015</name>
</gene>
<dbReference type="RefSeq" id="WP_124738441.1">
    <property type="nucleotide sequence ID" value="NZ_CP034086.1"/>
</dbReference>
<evidence type="ECO:0000313" key="2">
    <source>
        <dbReference type="Proteomes" id="UP000273982"/>
    </source>
</evidence>
<sequence>MSQLFELVASKHRSFVVLATLRLPGHPLRRFTKEEAAILSRALDSVAKGDRGEQQQIYMSPIASDHDFDARVEQSGIIVSSEGQADVELDWSETRAMAEQLRSFASV</sequence>
<proteinExistence type="predicted"/>
<accession>A0A3G8M3V6</accession>
<dbReference type="EMBL" id="CP034086">
    <property type="protein sequence ID" value="AZG76669.1"/>
    <property type="molecule type" value="Genomic_DNA"/>
</dbReference>
<dbReference type="AlphaFoldDB" id="A0A3G8M3V6"/>
<protein>
    <submittedName>
        <fullName evidence="1">Uncharacterized protein</fullName>
    </submittedName>
</protein>
<evidence type="ECO:0000313" key="1">
    <source>
        <dbReference type="EMBL" id="AZG76669.1"/>
    </source>
</evidence>
<reference evidence="1 2" key="1">
    <citation type="submission" date="2018-11" db="EMBL/GenBank/DDBJ databases">
        <title>Genome squencing of methanotrophic bacteria isolated from alkaline groundwater in Korea.</title>
        <authorList>
            <person name="Nguyen L.N."/>
        </authorList>
    </citation>
    <scope>NUCLEOTIDE SEQUENCE [LARGE SCALE GENOMIC DNA]</scope>
    <source>
        <strain evidence="1 2">GW6</strain>
    </source>
</reference>